<dbReference type="RefSeq" id="WP_124143179.1">
    <property type="nucleotide sequence ID" value="NZ_CAWOKI010000329.1"/>
</dbReference>
<keyword evidence="3 7" id="KW-0808">Transferase</keyword>
<dbReference type="GO" id="GO:0003983">
    <property type="term" value="F:UTP:glucose-1-phosphate uridylyltransferase activity"/>
    <property type="evidence" value="ECO:0007669"/>
    <property type="project" value="UniProtKB-EC"/>
</dbReference>
<dbReference type="PANTHER" id="PTHR43197:SF1">
    <property type="entry name" value="UTP--GLUCOSE-1-PHOSPHATE URIDYLYLTRANSFERASE"/>
    <property type="match status" value="1"/>
</dbReference>
<comment type="caution">
    <text evidence="7">The sequence shown here is derived from an EMBL/GenBank/DDBJ whole genome shotgun (WGS) entry which is preliminary data.</text>
</comment>
<dbReference type="EC" id="2.7.7.9" evidence="2"/>
<evidence type="ECO:0000256" key="1">
    <source>
        <dbReference type="ARBA" id="ARBA00006890"/>
    </source>
</evidence>
<comment type="similarity">
    <text evidence="1">Belongs to the UDPGP type 2 family.</text>
</comment>
<reference evidence="7 8" key="1">
    <citation type="journal article" date="2018" name="ACS Chem. Biol.">
        <title>Ketoreductase domain dysfunction expands chemodiversity: malyngamide biosynthesis in the cyanobacterium Okeania hirsuta.</title>
        <authorList>
            <person name="Moss N.A."/>
            <person name="Leao T."/>
            <person name="Rankin M."/>
            <person name="McCullough T.M."/>
            <person name="Qu P."/>
            <person name="Korobeynikov A."/>
            <person name="Smith J.L."/>
            <person name="Gerwick L."/>
            <person name="Gerwick W.H."/>
        </authorList>
    </citation>
    <scope>NUCLEOTIDE SEQUENCE [LARGE SCALE GENOMIC DNA]</scope>
    <source>
        <strain evidence="7 8">PAB10Feb10-1</strain>
    </source>
</reference>
<proteinExistence type="inferred from homology"/>
<dbReference type="Pfam" id="PF00483">
    <property type="entry name" value="NTP_transferase"/>
    <property type="match status" value="1"/>
</dbReference>
<organism evidence="7 8">
    <name type="scientific">Okeania hirsuta</name>
    <dbReference type="NCBI Taxonomy" id="1458930"/>
    <lineage>
        <taxon>Bacteria</taxon>
        <taxon>Bacillati</taxon>
        <taxon>Cyanobacteriota</taxon>
        <taxon>Cyanophyceae</taxon>
        <taxon>Oscillatoriophycideae</taxon>
        <taxon>Oscillatoriales</taxon>
        <taxon>Microcoleaceae</taxon>
        <taxon>Okeania</taxon>
    </lineage>
</organism>
<feature type="domain" description="Nucleotidyl transferase" evidence="6">
    <location>
        <begin position="10"/>
        <end position="288"/>
    </location>
</feature>
<name>A0A3N6RD11_9CYAN</name>
<dbReference type="AlphaFoldDB" id="A0A3N6RD11"/>
<evidence type="ECO:0000313" key="8">
    <source>
        <dbReference type="Proteomes" id="UP000269154"/>
    </source>
</evidence>
<dbReference type="EMBL" id="RCBY01000286">
    <property type="protein sequence ID" value="RQH26012.1"/>
    <property type="molecule type" value="Genomic_DNA"/>
</dbReference>
<comment type="catalytic activity">
    <reaction evidence="5">
        <text>alpha-D-glucose 1-phosphate + UTP + H(+) = UDP-alpha-D-glucose + diphosphate</text>
        <dbReference type="Rhea" id="RHEA:19889"/>
        <dbReference type="ChEBI" id="CHEBI:15378"/>
        <dbReference type="ChEBI" id="CHEBI:33019"/>
        <dbReference type="ChEBI" id="CHEBI:46398"/>
        <dbReference type="ChEBI" id="CHEBI:58601"/>
        <dbReference type="ChEBI" id="CHEBI:58885"/>
        <dbReference type="EC" id="2.7.7.9"/>
    </reaction>
</comment>
<dbReference type="PANTHER" id="PTHR43197">
    <property type="entry name" value="UTP--GLUCOSE-1-PHOSPHATE URIDYLYLTRANSFERASE"/>
    <property type="match status" value="1"/>
</dbReference>
<dbReference type="InterPro" id="IPR005835">
    <property type="entry name" value="NTP_transferase_dom"/>
</dbReference>
<evidence type="ECO:0000313" key="7">
    <source>
        <dbReference type="EMBL" id="RQH26012.1"/>
    </source>
</evidence>
<evidence type="ECO:0000256" key="4">
    <source>
        <dbReference type="ARBA" id="ARBA00022695"/>
    </source>
</evidence>
<dbReference type="Gene3D" id="3.90.550.10">
    <property type="entry name" value="Spore Coat Polysaccharide Biosynthesis Protein SpsA, Chain A"/>
    <property type="match status" value="1"/>
</dbReference>
<dbReference type="InterPro" id="IPR005771">
    <property type="entry name" value="GalU_uridylyltTrfase_bac/arc"/>
</dbReference>
<dbReference type="SUPFAM" id="SSF53448">
    <property type="entry name" value="Nucleotide-diphospho-sugar transferases"/>
    <property type="match status" value="1"/>
</dbReference>
<sequence>MTESKAKVRKAVIPAAGFGTRMFPATKVVKKELFPIIDKDGRAKPIIQIIVEEAISAGIENVGIVIQKSDFQVFKDFFQAIPSYYQKLSPEKQEYCEYLQNLGSKITLLTQSEQAGYGHAVFCAKEWVGDEPFVLLLGDHIYTSEVKKSCASQILQVYEQTNKSVIGVRIIPGTEIHHYGCISGSLVADGIINIDTIYEKPELNYARQKLHVAGMKEDEFLGVFGIYLLTAKIFDYLEENIKQNVREKGEFQLTSCLDKLQKTEGMNGYLVKGRCFDTGMPDVYWQTMIDFRNT</sequence>
<evidence type="ECO:0000259" key="6">
    <source>
        <dbReference type="Pfam" id="PF00483"/>
    </source>
</evidence>
<gene>
    <name evidence="7" type="ORF">D5R40_28715</name>
</gene>
<dbReference type="Proteomes" id="UP000269154">
    <property type="component" value="Unassembled WGS sequence"/>
</dbReference>
<dbReference type="OrthoDB" id="9803871at2"/>
<evidence type="ECO:0000256" key="3">
    <source>
        <dbReference type="ARBA" id="ARBA00022679"/>
    </source>
</evidence>
<evidence type="ECO:0000256" key="2">
    <source>
        <dbReference type="ARBA" id="ARBA00012415"/>
    </source>
</evidence>
<accession>A0A3N6RD11</accession>
<keyword evidence="4 7" id="KW-0548">Nucleotidyltransferase</keyword>
<keyword evidence="8" id="KW-1185">Reference proteome</keyword>
<evidence type="ECO:0000256" key="5">
    <source>
        <dbReference type="ARBA" id="ARBA00048128"/>
    </source>
</evidence>
<dbReference type="GO" id="GO:0006011">
    <property type="term" value="P:UDP-alpha-D-glucose metabolic process"/>
    <property type="evidence" value="ECO:0007669"/>
    <property type="project" value="InterPro"/>
</dbReference>
<dbReference type="InterPro" id="IPR029044">
    <property type="entry name" value="Nucleotide-diphossugar_trans"/>
</dbReference>
<protein>
    <recommendedName>
        <fullName evidence="2">UTP--glucose-1-phosphate uridylyltransferase</fullName>
        <ecNumber evidence="2">2.7.7.9</ecNumber>
    </recommendedName>
</protein>